<gene>
    <name evidence="2" type="ORF">SAMN04490220_1155</name>
</gene>
<reference evidence="3" key="1">
    <citation type="submission" date="2016-10" db="EMBL/GenBank/DDBJ databases">
        <authorList>
            <person name="Varghese N."/>
        </authorList>
    </citation>
    <scope>NUCLEOTIDE SEQUENCE [LARGE SCALE GENOMIC DNA]</scope>
    <source>
        <strain evidence="3">DSM 44719</strain>
    </source>
</reference>
<proteinExistence type="predicted"/>
<accession>A0A1H4QYQ3</accession>
<evidence type="ECO:0000313" key="2">
    <source>
        <dbReference type="EMBL" id="SEC24677.1"/>
    </source>
</evidence>
<dbReference type="Proteomes" id="UP000183407">
    <property type="component" value="Unassembled WGS sequence"/>
</dbReference>
<dbReference type="EMBL" id="FNTL01000004">
    <property type="protein sequence ID" value="SEC24677.1"/>
    <property type="molecule type" value="Genomic_DNA"/>
</dbReference>
<dbReference type="AlphaFoldDB" id="A0A1H4QYQ3"/>
<organism evidence="2 3">
    <name type="scientific">Rhodococcus jostii</name>
    <dbReference type="NCBI Taxonomy" id="132919"/>
    <lineage>
        <taxon>Bacteria</taxon>
        <taxon>Bacillati</taxon>
        <taxon>Actinomycetota</taxon>
        <taxon>Actinomycetes</taxon>
        <taxon>Mycobacteriales</taxon>
        <taxon>Nocardiaceae</taxon>
        <taxon>Rhodococcus</taxon>
    </lineage>
</organism>
<name>A0A1H4QYQ3_RHOJO</name>
<evidence type="ECO:0000313" key="3">
    <source>
        <dbReference type="Proteomes" id="UP000183407"/>
    </source>
</evidence>
<sequence length="119" mass="12849">MPLVRRVVKLSEESAANTGLGRMIDDADIKHEGMILTSFYAALKTFALADTTDPFEQLVGLATALEGVILGGSMDGVGLTSRLSSRVSALLAADRARSTTYSPHRTGDLEESRRTRHTR</sequence>
<evidence type="ECO:0000256" key="1">
    <source>
        <dbReference type="SAM" id="MobiDB-lite"/>
    </source>
</evidence>
<protein>
    <submittedName>
        <fullName evidence="2">Uncharacterized protein</fullName>
    </submittedName>
</protein>
<feature type="region of interest" description="Disordered" evidence="1">
    <location>
        <begin position="94"/>
        <end position="119"/>
    </location>
</feature>